<dbReference type="WBParaSite" id="RSKR_0000864700.1">
    <property type="protein sequence ID" value="RSKR_0000864700.1"/>
    <property type="gene ID" value="RSKR_0000864700"/>
</dbReference>
<accession>A0AC35U974</accession>
<evidence type="ECO:0000313" key="1">
    <source>
        <dbReference type="Proteomes" id="UP000095286"/>
    </source>
</evidence>
<organism evidence="1 2">
    <name type="scientific">Rhabditophanes sp. KR3021</name>
    <dbReference type="NCBI Taxonomy" id="114890"/>
    <lineage>
        <taxon>Eukaryota</taxon>
        <taxon>Metazoa</taxon>
        <taxon>Ecdysozoa</taxon>
        <taxon>Nematoda</taxon>
        <taxon>Chromadorea</taxon>
        <taxon>Rhabditida</taxon>
        <taxon>Tylenchina</taxon>
        <taxon>Panagrolaimomorpha</taxon>
        <taxon>Strongyloidoidea</taxon>
        <taxon>Alloionematidae</taxon>
        <taxon>Rhabditophanes</taxon>
    </lineage>
</organism>
<sequence>MFVQTYNVPRRVGRPKGVLNAAVFNTTWTKEKQKFEWEIETIVKGNDPKIITARFKKMKEENYSLKKDLYRLKMKFDELQKAMDASTKAAAMKQVCDNLVLRPPERKPKVTSYKYIKPRNGDKSHKDNAVYFLRSAFKKSIRSKLENQTELYEQLNKYHLEDHISKESIMYLAQKYKIDLRQPVYNIPH</sequence>
<proteinExistence type="predicted"/>
<dbReference type="Proteomes" id="UP000095286">
    <property type="component" value="Unplaced"/>
</dbReference>
<evidence type="ECO:0000313" key="2">
    <source>
        <dbReference type="WBParaSite" id="RSKR_0000864700.1"/>
    </source>
</evidence>
<reference evidence="2" key="1">
    <citation type="submission" date="2016-11" db="UniProtKB">
        <authorList>
            <consortium name="WormBaseParasite"/>
        </authorList>
    </citation>
    <scope>IDENTIFICATION</scope>
    <source>
        <strain evidence="2">KR3021</strain>
    </source>
</reference>
<protein>
    <submittedName>
        <fullName evidence="2">Transposase</fullName>
    </submittedName>
</protein>
<name>A0AC35U974_9BILA</name>